<protein>
    <submittedName>
        <fullName evidence="1">Uncharacterized protein</fullName>
    </submittedName>
</protein>
<accession>Q6H005</accession>
<evidence type="ECO:0000313" key="1">
    <source>
        <dbReference type="EMBL" id="AAT41964.1"/>
    </source>
</evidence>
<organism evidence="1">
    <name type="scientific">Microchaete diplosiphon</name>
    <name type="common">Fremyella diplosiphon</name>
    <dbReference type="NCBI Taxonomy" id="1197"/>
    <lineage>
        <taxon>Bacteria</taxon>
        <taxon>Bacillati</taxon>
        <taxon>Cyanobacteriota</taxon>
        <taxon>Cyanophyceae</taxon>
        <taxon>Nostocales</taxon>
        <taxon>Rivulariaceae</taxon>
        <taxon>Microchaete</taxon>
    </lineage>
</organism>
<dbReference type="EMBL" id="AY548458">
    <property type="protein sequence ID" value="AAT41964.1"/>
    <property type="molecule type" value="Genomic_DNA"/>
</dbReference>
<reference evidence="1" key="2">
    <citation type="submission" date="2004-02" db="EMBL/GenBank/DDBJ databases">
        <authorList>
            <person name="Stowe-Evans E."/>
            <person name="Ford J."/>
            <person name="Kehoe D.M."/>
        </authorList>
    </citation>
    <scope>NUCLEOTIDE SEQUENCE</scope>
    <source>
        <strain evidence="1">FD33</strain>
    </source>
</reference>
<dbReference type="AlphaFoldDB" id="Q6H005"/>
<sequence length="115" mass="12963">MLQYNTQSLRIISTVRLQYCLISITAFGDADPSGTGFTATGASTFTDDLTLEKFLNVRIQENHLRMSKYDSRLLKPELIPKLARMALRTLQFILRKRVEGIGDWGLGIGDWGLGR</sequence>
<reference evidence="1" key="1">
    <citation type="journal article" date="2004" name="J. Bacteriol.">
        <title>Genomic DNA microarray analysis: identification of new genes regulated by light color in the cyanobacterium Fremyella diplosiphon.</title>
        <authorList>
            <person name="Stowe-Evans E.L."/>
            <person name="Ford J."/>
            <person name="Kehoe D.M."/>
        </authorList>
    </citation>
    <scope>NUCLEOTIDE SEQUENCE</scope>
    <source>
        <strain evidence="1">FD33</strain>
    </source>
</reference>
<proteinExistence type="predicted"/>
<name>Q6H005_MICDP</name>